<gene>
    <name evidence="2" type="ORF">QJV33_02755</name>
</gene>
<organism evidence="2 3">
    <name type="scientific">Commensalibacter nepenthis</name>
    <dbReference type="NCBI Taxonomy" id="3043872"/>
    <lineage>
        <taxon>Bacteria</taxon>
        <taxon>Pseudomonadati</taxon>
        <taxon>Pseudomonadota</taxon>
        <taxon>Alphaproteobacteria</taxon>
        <taxon>Acetobacterales</taxon>
        <taxon>Acetobacteraceae</taxon>
    </lineage>
</organism>
<sequence length="138" mass="14438">MQQDHKISPNQKNPQDRKNGGAADNHEGKTSTDTSNILPNNQQTQQEGANTQKNQTYDTTTDINKVVSGIAHDVIVGSVGALAGIVFGGGNVGLDATAGGITSLKVAPKIEKPKSQKKDTKSTDTKKTTTGEPNAPTK</sequence>
<proteinExistence type="predicted"/>
<name>A0ABT6Q5Q9_9PROT</name>
<keyword evidence="3" id="KW-1185">Reference proteome</keyword>
<evidence type="ECO:0000256" key="1">
    <source>
        <dbReference type="SAM" id="MobiDB-lite"/>
    </source>
</evidence>
<feature type="region of interest" description="Disordered" evidence="1">
    <location>
        <begin position="1"/>
        <end position="57"/>
    </location>
</feature>
<dbReference type="RefSeq" id="WP_281461882.1">
    <property type="nucleotide sequence ID" value="NZ_JASBAN010000001.1"/>
</dbReference>
<feature type="region of interest" description="Disordered" evidence="1">
    <location>
        <begin position="103"/>
        <end position="138"/>
    </location>
</feature>
<evidence type="ECO:0000313" key="2">
    <source>
        <dbReference type="EMBL" id="MDI2112216.1"/>
    </source>
</evidence>
<accession>A0ABT6Q5Q9</accession>
<feature type="compositionally biased region" description="Basic and acidic residues" evidence="1">
    <location>
        <begin position="108"/>
        <end position="129"/>
    </location>
</feature>
<evidence type="ECO:0000313" key="3">
    <source>
        <dbReference type="Proteomes" id="UP001431775"/>
    </source>
</evidence>
<dbReference type="EMBL" id="JASBAN010000001">
    <property type="protein sequence ID" value="MDI2112216.1"/>
    <property type="molecule type" value="Genomic_DNA"/>
</dbReference>
<protein>
    <submittedName>
        <fullName evidence="2">Uncharacterized protein</fullName>
    </submittedName>
</protein>
<feature type="compositionally biased region" description="Basic and acidic residues" evidence="1">
    <location>
        <begin position="14"/>
        <end position="30"/>
    </location>
</feature>
<comment type="caution">
    <text evidence="2">The sequence shown here is derived from an EMBL/GenBank/DDBJ whole genome shotgun (WGS) entry which is preliminary data.</text>
</comment>
<reference evidence="2" key="1">
    <citation type="submission" date="2023-05" db="EMBL/GenBank/DDBJ databases">
        <title>Whole genome sequence of Commensalibacter sp.</title>
        <authorList>
            <person name="Charoenyingcharoen P."/>
            <person name="Yukphan P."/>
        </authorList>
    </citation>
    <scope>NUCLEOTIDE SEQUENCE</scope>
    <source>
        <strain evidence="2">TBRC 10068</strain>
    </source>
</reference>
<feature type="compositionally biased region" description="Polar residues" evidence="1">
    <location>
        <begin position="31"/>
        <end position="57"/>
    </location>
</feature>
<dbReference type="Proteomes" id="UP001431775">
    <property type="component" value="Unassembled WGS sequence"/>
</dbReference>